<feature type="transmembrane region" description="Helical" evidence="4">
    <location>
        <begin position="163"/>
        <end position="183"/>
    </location>
</feature>
<comment type="similarity">
    <text evidence="2">Belongs to the fatty acid desaturase type 2 family.</text>
</comment>
<evidence type="ECO:0000256" key="1">
    <source>
        <dbReference type="ARBA" id="ARBA00001954"/>
    </source>
</evidence>
<evidence type="ECO:0000313" key="6">
    <source>
        <dbReference type="EMBL" id="PZO33863.1"/>
    </source>
</evidence>
<accession>A0A2W4VLZ8</accession>
<evidence type="ECO:0000256" key="4">
    <source>
        <dbReference type="SAM" id="Phobius"/>
    </source>
</evidence>
<dbReference type="InterPro" id="IPR012171">
    <property type="entry name" value="Fatty_acid_desaturase"/>
</dbReference>
<dbReference type="AlphaFoldDB" id="A0A2W4VLZ8"/>
<reference evidence="6 7" key="2">
    <citation type="submission" date="2018-06" db="EMBL/GenBank/DDBJ databases">
        <title>Metagenomic assembly of (sub)arctic Cyanobacteria and their associated microbiome from non-axenic cultures.</title>
        <authorList>
            <person name="Baurain D."/>
        </authorList>
    </citation>
    <scope>NUCLEOTIDE SEQUENCE [LARGE SCALE GENOMIC DNA]</scope>
    <source>
        <strain evidence="6">ULC041bin1</strain>
    </source>
</reference>
<feature type="domain" description="Fatty acid desaturase" evidence="5">
    <location>
        <begin position="63"/>
        <end position="309"/>
    </location>
</feature>
<evidence type="ECO:0000256" key="2">
    <source>
        <dbReference type="ARBA" id="ARBA00008749"/>
    </source>
</evidence>
<organism evidence="6 7">
    <name type="scientific">Shackletoniella antarctica</name>
    <dbReference type="NCBI Taxonomy" id="268115"/>
    <lineage>
        <taxon>Bacteria</taxon>
        <taxon>Bacillati</taxon>
        <taxon>Cyanobacteriota</taxon>
        <taxon>Cyanophyceae</taxon>
        <taxon>Oculatellales</taxon>
        <taxon>Oculatellaceae</taxon>
        <taxon>Shackletoniella</taxon>
    </lineage>
</organism>
<feature type="transmembrane region" description="Helical" evidence="4">
    <location>
        <begin position="98"/>
        <end position="116"/>
    </location>
</feature>
<feature type="transmembrane region" description="Helical" evidence="4">
    <location>
        <begin position="41"/>
        <end position="59"/>
    </location>
</feature>
<gene>
    <name evidence="6" type="ORF">DCF17_21415</name>
</gene>
<dbReference type="GO" id="GO:0016491">
    <property type="term" value="F:oxidoreductase activity"/>
    <property type="evidence" value="ECO:0007669"/>
    <property type="project" value="InterPro"/>
</dbReference>
<keyword evidence="3" id="KW-0408">Iron</keyword>
<name>A0A2W4VLZ8_9CYAN</name>
<reference evidence="7" key="1">
    <citation type="submission" date="2018-04" db="EMBL/GenBank/DDBJ databases">
        <authorList>
            <person name="Cornet L."/>
        </authorList>
    </citation>
    <scope>NUCLEOTIDE SEQUENCE [LARGE SCALE GENOMIC DNA]</scope>
</reference>
<feature type="transmembrane region" description="Helical" evidence="4">
    <location>
        <begin position="65"/>
        <end position="86"/>
    </location>
</feature>
<sequence length="349" mass="40873">MTAIFEPSARTAEGNPYSDLTLKQVIQTIPKAYFQKDPRKAWTAVALSVGAVILGYVAIAFSPWFLLPVAWFVTGTALTGFFVVGHDCGHRSFANRRWVNNWLGHIMFLPLIYPFHSWRLLHDIHHRHTNNMEIDNAWAPWSQEEFAGAGLFLQTVYRHMRRWLWWLASVAHWGALHFELRNFEPRDRAKVKRSIAAVVVFSAVFFPTLLYFAGPWGVVKFWLMPWLGYHFWMSTFTLVHHTIPEIQFRYGDRWNEVESQLSGTLHCDYPKWIEVLCHDINVHVPHHVSVGIPSYNLRPAYAVLKENWAPLMKETKFSLDLMRTITGRCHIYHPERAYQTFREPDREQA</sequence>
<dbReference type="PANTHER" id="PTHR32100">
    <property type="entry name" value="OMEGA-6 FATTY ACID DESATURASE, CHLOROPLASTIC"/>
    <property type="match status" value="1"/>
</dbReference>
<dbReference type="GO" id="GO:0006629">
    <property type="term" value="P:lipid metabolic process"/>
    <property type="evidence" value="ECO:0007669"/>
    <property type="project" value="InterPro"/>
</dbReference>
<proteinExistence type="inferred from homology"/>
<keyword evidence="4" id="KW-0472">Membrane</keyword>
<dbReference type="Proteomes" id="UP000249081">
    <property type="component" value="Unassembled WGS sequence"/>
</dbReference>
<comment type="cofactor">
    <cofactor evidence="1">
        <name>Fe(2+)</name>
        <dbReference type="ChEBI" id="CHEBI:29033"/>
    </cofactor>
</comment>
<keyword evidence="4" id="KW-0812">Transmembrane</keyword>
<comment type="caution">
    <text evidence="6">The sequence shown here is derived from an EMBL/GenBank/DDBJ whole genome shotgun (WGS) entry which is preliminary data.</text>
</comment>
<dbReference type="CDD" id="cd03507">
    <property type="entry name" value="Delta12-FADS-like"/>
    <property type="match status" value="1"/>
</dbReference>
<evidence type="ECO:0000256" key="3">
    <source>
        <dbReference type="ARBA" id="ARBA00023004"/>
    </source>
</evidence>
<evidence type="ECO:0000259" key="5">
    <source>
        <dbReference type="Pfam" id="PF00487"/>
    </source>
</evidence>
<feature type="transmembrane region" description="Helical" evidence="4">
    <location>
        <begin position="195"/>
        <end position="214"/>
    </location>
</feature>
<evidence type="ECO:0000313" key="7">
    <source>
        <dbReference type="Proteomes" id="UP000249081"/>
    </source>
</evidence>
<protein>
    <submittedName>
        <fullName evidence="6">Fatty acid desaturase</fullName>
    </submittedName>
</protein>
<dbReference type="Pfam" id="PF00487">
    <property type="entry name" value="FA_desaturase"/>
    <property type="match status" value="1"/>
</dbReference>
<keyword evidence="4" id="KW-1133">Transmembrane helix</keyword>
<dbReference type="InterPro" id="IPR005804">
    <property type="entry name" value="FA_desaturase_dom"/>
</dbReference>
<dbReference type="EMBL" id="QBMN01000235">
    <property type="protein sequence ID" value="PZO33863.1"/>
    <property type="molecule type" value="Genomic_DNA"/>
</dbReference>